<comment type="similarity">
    <text evidence="1 2">Belongs to the outer membrane factor (OMF) (TC 1.B.17) family.</text>
</comment>
<keyword evidence="2" id="KW-0564">Palmitate</keyword>
<name>A0ABS5H6M0_9BURK</name>
<evidence type="ECO:0000256" key="2">
    <source>
        <dbReference type="RuleBase" id="RU362097"/>
    </source>
</evidence>
<dbReference type="InterPro" id="IPR010131">
    <property type="entry name" value="MdtP/NodT-like"/>
</dbReference>
<dbReference type="RefSeq" id="WP_212680213.1">
    <property type="nucleotide sequence ID" value="NZ_JAGSPK010000006.1"/>
</dbReference>
<gene>
    <name evidence="3" type="ORF">KDM87_16515</name>
</gene>
<dbReference type="PANTHER" id="PTHR30203:SF32">
    <property type="entry name" value="CATION EFFLUX SYSTEM PROTEIN CUSC"/>
    <property type="match status" value="1"/>
</dbReference>
<dbReference type="PANTHER" id="PTHR30203">
    <property type="entry name" value="OUTER MEMBRANE CATION EFFLUX PROTEIN"/>
    <property type="match status" value="1"/>
</dbReference>
<protein>
    <submittedName>
        <fullName evidence="3">Efflux transporter outer membrane subunit</fullName>
    </submittedName>
</protein>
<proteinExistence type="inferred from homology"/>
<evidence type="ECO:0000313" key="3">
    <source>
        <dbReference type="EMBL" id="MBR7794200.1"/>
    </source>
</evidence>
<comment type="caution">
    <text evidence="3">The sequence shown here is derived from an EMBL/GenBank/DDBJ whole genome shotgun (WGS) entry which is preliminary data.</text>
</comment>
<keyword evidence="4" id="KW-1185">Reference proteome</keyword>
<evidence type="ECO:0000313" key="4">
    <source>
        <dbReference type="Proteomes" id="UP000682982"/>
    </source>
</evidence>
<dbReference type="EMBL" id="JAGSPK010000006">
    <property type="protein sequence ID" value="MBR7794200.1"/>
    <property type="molecule type" value="Genomic_DNA"/>
</dbReference>
<dbReference type="Pfam" id="PF02321">
    <property type="entry name" value="OEP"/>
    <property type="match status" value="2"/>
</dbReference>
<keyword evidence="2" id="KW-0812">Transmembrane</keyword>
<dbReference type="Gene3D" id="1.20.1600.10">
    <property type="entry name" value="Outer membrane efflux proteins (OEP)"/>
    <property type="match status" value="1"/>
</dbReference>
<dbReference type="Proteomes" id="UP000682982">
    <property type="component" value="Unassembled WGS sequence"/>
</dbReference>
<accession>A0ABS5H6M0</accession>
<keyword evidence="2" id="KW-0472">Membrane</keyword>
<sequence length="509" mass="55185">MLHGYWCQESRNERSDDVSAGPPAASISLTSATLLLALLTGCTLSAPTYQSPASPVAEVYSAAPAHDAGIPASQIRWQTYFSDPALRRLIELALANNRDVRSALSRVQEMRAAYGIQRADRLPTIAGSLDATRTAVPGDLNVSGRPVVGSQFQLGVGFSSWEIDFWGRVSSLNAAALQSYLATDATRRATALSVITQVANTYLALRETDERLMLAQRTVASRAKSLRIFRRRVDLGATSRLELTQVELLSQQAMALQAQLEHTRATQINALTLLVGVPLQLPLASEQFNALPPLPELKAGLPSDLLLQRPDILAAEHSLQAAQANMAVARATFFPRIALTAFAGTASAELNGLFSSGSQAWTFSPSITLPIFDSGRREAVTEVARLRREQAIAHYEQTVQAAFRDVADALAARYWLAAQDDIARETLKVQAERARLAKLRYDHGSARYLEVLDAERDLLSSEQQLVQIRRASLSAQVALFAALGGGIQFADELSVSSVDPVSVPKNNQE</sequence>
<keyword evidence="2" id="KW-1134">Transmembrane beta strand</keyword>
<dbReference type="InterPro" id="IPR003423">
    <property type="entry name" value="OMP_efflux"/>
</dbReference>
<dbReference type="Gene3D" id="2.20.200.10">
    <property type="entry name" value="Outer membrane efflux proteins (OEP)"/>
    <property type="match status" value="1"/>
</dbReference>
<comment type="subcellular location">
    <subcellularLocation>
        <location evidence="2">Cell membrane</location>
        <topology evidence="2">Lipid-anchor</topology>
    </subcellularLocation>
</comment>
<keyword evidence="2" id="KW-0449">Lipoprotein</keyword>
<dbReference type="SUPFAM" id="SSF56954">
    <property type="entry name" value="Outer membrane efflux proteins (OEP)"/>
    <property type="match status" value="1"/>
</dbReference>
<organism evidence="3 4">
    <name type="scientific">Undibacterium rivi</name>
    <dbReference type="NCBI Taxonomy" id="2828729"/>
    <lineage>
        <taxon>Bacteria</taxon>
        <taxon>Pseudomonadati</taxon>
        <taxon>Pseudomonadota</taxon>
        <taxon>Betaproteobacteria</taxon>
        <taxon>Burkholderiales</taxon>
        <taxon>Oxalobacteraceae</taxon>
        <taxon>Undibacterium</taxon>
    </lineage>
</organism>
<evidence type="ECO:0000256" key="1">
    <source>
        <dbReference type="ARBA" id="ARBA00007613"/>
    </source>
</evidence>
<reference evidence="3 4" key="1">
    <citation type="submission" date="2021-04" db="EMBL/GenBank/DDBJ databases">
        <title>novel species isolated from subtropical streams in China.</title>
        <authorList>
            <person name="Lu H."/>
        </authorList>
    </citation>
    <scope>NUCLEOTIDE SEQUENCE [LARGE SCALE GENOMIC DNA]</scope>
    <source>
        <strain evidence="3 4">FT147W</strain>
    </source>
</reference>
<dbReference type="NCBIfam" id="TIGR01845">
    <property type="entry name" value="outer_NodT"/>
    <property type="match status" value="1"/>
</dbReference>